<accession>A0ABW2QQF7</accession>
<feature type="domain" description="Methyltransferase" evidence="3">
    <location>
        <begin position="49"/>
        <end position="140"/>
    </location>
</feature>
<evidence type="ECO:0000256" key="2">
    <source>
        <dbReference type="ARBA" id="ARBA00022679"/>
    </source>
</evidence>
<evidence type="ECO:0000259" key="3">
    <source>
        <dbReference type="Pfam" id="PF13649"/>
    </source>
</evidence>
<gene>
    <name evidence="4" type="ORF">ACFQPB_22350</name>
</gene>
<dbReference type="GO" id="GO:0008168">
    <property type="term" value="F:methyltransferase activity"/>
    <property type="evidence" value="ECO:0007669"/>
    <property type="project" value="UniProtKB-KW"/>
</dbReference>
<keyword evidence="1 4" id="KW-0489">Methyltransferase</keyword>
<organism evidence="4 5">
    <name type="scientific">Hydrogenophaga atypica</name>
    <dbReference type="NCBI Taxonomy" id="249409"/>
    <lineage>
        <taxon>Bacteria</taxon>
        <taxon>Pseudomonadati</taxon>
        <taxon>Pseudomonadota</taxon>
        <taxon>Betaproteobacteria</taxon>
        <taxon>Burkholderiales</taxon>
        <taxon>Comamonadaceae</taxon>
        <taxon>Hydrogenophaga</taxon>
    </lineage>
</organism>
<keyword evidence="2 4" id="KW-0808">Transferase</keyword>
<dbReference type="Proteomes" id="UP001596501">
    <property type="component" value="Unassembled WGS sequence"/>
</dbReference>
<dbReference type="PANTHER" id="PTHR43861">
    <property type="entry name" value="TRANS-ACONITATE 2-METHYLTRANSFERASE-RELATED"/>
    <property type="match status" value="1"/>
</dbReference>
<dbReference type="PANTHER" id="PTHR43861:SF1">
    <property type="entry name" value="TRANS-ACONITATE 2-METHYLTRANSFERASE"/>
    <property type="match status" value="1"/>
</dbReference>
<keyword evidence="5" id="KW-1185">Reference proteome</keyword>
<dbReference type="Pfam" id="PF13649">
    <property type="entry name" value="Methyltransf_25"/>
    <property type="match status" value="1"/>
</dbReference>
<dbReference type="Gene3D" id="3.40.50.150">
    <property type="entry name" value="Vaccinia Virus protein VP39"/>
    <property type="match status" value="1"/>
</dbReference>
<protein>
    <submittedName>
        <fullName evidence="4">Class I SAM-dependent methyltransferase</fullName>
        <ecNumber evidence="4">2.1.-.-</ecNumber>
    </submittedName>
</protein>
<name>A0ABW2QQF7_9BURK</name>
<dbReference type="RefSeq" id="WP_382228252.1">
    <property type="nucleotide sequence ID" value="NZ_JBHTCA010000038.1"/>
</dbReference>
<dbReference type="GO" id="GO:0032259">
    <property type="term" value="P:methylation"/>
    <property type="evidence" value="ECO:0007669"/>
    <property type="project" value="UniProtKB-KW"/>
</dbReference>
<sequence length="223" mass="24845">MAPHTSPDMLAYYAARAPIYDAVYMRPERQDDIAFFQRHIPERLAGRRVLEVACGTGYWTPGIAARAQSVVATDANEAPMAFARLRPGAENVHFRQANAYALPHDLGHFDGAFAGLWFSHVPIEARLDFLAGLHRHLLPGARVLLLDNTAIQCRELPIVETDTQGNTYQHRPLPDGSAHRVLKNFPMEAELRALLPAGCKQVDFLQREHFWLLAYQLGSAAPG</sequence>
<dbReference type="CDD" id="cd02440">
    <property type="entry name" value="AdoMet_MTases"/>
    <property type="match status" value="1"/>
</dbReference>
<evidence type="ECO:0000313" key="4">
    <source>
        <dbReference type="EMBL" id="MFC7411605.1"/>
    </source>
</evidence>
<dbReference type="EC" id="2.1.-.-" evidence="4"/>
<evidence type="ECO:0000313" key="5">
    <source>
        <dbReference type="Proteomes" id="UP001596501"/>
    </source>
</evidence>
<comment type="caution">
    <text evidence="4">The sequence shown here is derived from an EMBL/GenBank/DDBJ whole genome shotgun (WGS) entry which is preliminary data.</text>
</comment>
<dbReference type="EMBL" id="JBHTCA010000038">
    <property type="protein sequence ID" value="MFC7411605.1"/>
    <property type="molecule type" value="Genomic_DNA"/>
</dbReference>
<reference evidence="5" key="1">
    <citation type="journal article" date="2019" name="Int. J. Syst. Evol. Microbiol.">
        <title>The Global Catalogue of Microorganisms (GCM) 10K type strain sequencing project: providing services to taxonomists for standard genome sequencing and annotation.</title>
        <authorList>
            <consortium name="The Broad Institute Genomics Platform"/>
            <consortium name="The Broad Institute Genome Sequencing Center for Infectious Disease"/>
            <person name="Wu L."/>
            <person name="Ma J."/>
        </authorList>
    </citation>
    <scope>NUCLEOTIDE SEQUENCE [LARGE SCALE GENOMIC DNA]</scope>
    <source>
        <strain evidence="5">CGMCC 1.12371</strain>
    </source>
</reference>
<dbReference type="InterPro" id="IPR029063">
    <property type="entry name" value="SAM-dependent_MTases_sf"/>
</dbReference>
<proteinExistence type="predicted"/>
<dbReference type="SUPFAM" id="SSF53335">
    <property type="entry name" value="S-adenosyl-L-methionine-dependent methyltransferases"/>
    <property type="match status" value="1"/>
</dbReference>
<dbReference type="InterPro" id="IPR041698">
    <property type="entry name" value="Methyltransf_25"/>
</dbReference>
<evidence type="ECO:0000256" key="1">
    <source>
        <dbReference type="ARBA" id="ARBA00022603"/>
    </source>
</evidence>